<feature type="transmembrane region" description="Helical" evidence="1">
    <location>
        <begin position="74"/>
        <end position="93"/>
    </location>
</feature>
<evidence type="ECO:0000313" key="3">
    <source>
        <dbReference type="Proteomes" id="UP000480246"/>
    </source>
</evidence>
<protein>
    <submittedName>
        <fullName evidence="2">Uncharacterized protein</fullName>
    </submittedName>
</protein>
<reference evidence="2 3" key="1">
    <citation type="submission" date="2019-10" db="EMBL/GenBank/DDBJ databases">
        <title>Gracilibacillus sp. nov. isolated from rice seeds.</title>
        <authorList>
            <person name="He S."/>
        </authorList>
    </citation>
    <scope>NUCLEOTIDE SEQUENCE [LARGE SCALE GENOMIC DNA]</scope>
    <source>
        <strain evidence="2 3">TD8</strain>
    </source>
</reference>
<organism evidence="2 3">
    <name type="scientific">Gracilibacillus oryzae</name>
    <dbReference type="NCBI Taxonomy" id="1672701"/>
    <lineage>
        <taxon>Bacteria</taxon>
        <taxon>Bacillati</taxon>
        <taxon>Bacillota</taxon>
        <taxon>Bacilli</taxon>
        <taxon>Bacillales</taxon>
        <taxon>Bacillaceae</taxon>
        <taxon>Gracilibacillus</taxon>
    </lineage>
</organism>
<keyword evidence="3" id="KW-1185">Reference proteome</keyword>
<name>A0A7C8GQJ7_9BACI</name>
<dbReference type="AlphaFoldDB" id="A0A7C8GQJ7"/>
<keyword evidence="1" id="KW-1133">Transmembrane helix</keyword>
<keyword evidence="1" id="KW-0472">Membrane</keyword>
<feature type="transmembrane region" description="Helical" evidence="1">
    <location>
        <begin position="7"/>
        <end position="30"/>
    </location>
</feature>
<sequence>MRFTLVMANVIICGIITLMLSFFFASGTIAENYTDQMFVAPEFFFMLLIWLVGALIIWWLFTKIKLENASKTKFFLINLSIWVTIPIGFRVSMTLAL</sequence>
<dbReference type="Proteomes" id="UP000480246">
    <property type="component" value="Unassembled WGS sequence"/>
</dbReference>
<comment type="caution">
    <text evidence="2">The sequence shown here is derived from an EMBL/GenBank/DDBJ whole genome shotgun (WGS) entry which is preliminary data.</text>
</comment>
<proteinExistence type="predicted"/>
<dbReference type="EMBL" id="WEID01000119">
    <property type="protein sequence ID" value="KAB8126019.1"/>
    <property type="molecule type" value="Genomic_DNA"/>
</dbReference>
<keyword evidence="1" id="KW-0812">Transmembrane</keyword>
<dbReference type="OrthoDB" id="2885922at2"/>
<gene>
    <name evidence="2" type="ORF">F9U64_21045</name>
</gene>
<evidence type="ECO:0000256" key="1">
    <source>
        <dbReference type="SAM" id="Phobius"/>
    </source>
</evidence>
<evidence type="ECO:0000313" key="2">
    <source>
        <dbReference type="EMBL" id="KAB8126019.1"/>
    </source>
</evidence>
<dbReference type="RefSeq" id="WP_153406842.1">
    <property type="nucleotide sequence ID" value="NZ_ML762454.1"/>
</dbReference>
<accession>A0A7C8GQJ7</accession>
<feature type="transmembrane region" description="Helical" evidence="1">
    <location>
        <begin position="42"/>
        <end position="62"/>
    </location>
</feature>